<dbReference type="PANTHER" id="PTHR30569">
    <property type="entry name" value="CYTOSINE TRANSPORTER CODB"/>
    <property type="match status" value="1"/>
</dbReference>
<evidence type="ECO:0000256" key="1">
    <source>
        <dbReference type="SAM" id="Phobius"/>
    </source>
</evidence>
<keyword evidence="1" id="KW-0812">Transmembrane</keyword>
<feature type="transmembrane region" description="Helical" evidence="1">
    <location>
        <begin position="58"/>
        <end position="82"/>
    </location>
</feature>
<feature type="transmembrane region" description="Helical" evidence="1">
    <location>
        <begin position="390"/>
        <end position="411"/>
    </location>
</feature>
<gene>
    <name evidence="2" type="ORF">ACFQY0_00485</name>
</gene>
<keyword evidence="1" id="KW-0472">Membrane</keyword>
<feature type="transmembrane region" description="Helical" evidence="1">
    <location>
        <begin position="457"/>
        <end position="474"/>
    </location>
</feature>
<dbReference type="Proteomes" id="UP001596472">
    <property type="component" value="Unassembled WGS sequence"/>
</dbReference>
<accession>A0ABW2L260</accession>
<feature type="transmembrane region" description="Helical" evidence="1">
    <location>
        <begin position="141"/>
        <end position="164"/>
    </location>
</feature>
<keyword evidence="3" id="KW-1185">Reference proteome</keyword>
<feature type="transmembrane region" description="Helical" evidence="1">
    <location>
        <begin position="103"/>
        <end position="129"/>
    </location>
</feature>
<organism evidence="2 3">
    <name type="scientific">Haloferula chungangensis</name>
    <dbReference type="NCBI Taxonomy" id="1048331"/>
    <lineage>
        <taxon>Bacteria</taxon>
        <taxon>Pseudomonadati</taxon>
        <taxon>Verrucomicrobiota</taxon>
        <taxon>Verrucomicrobiia</taxon>
        <taxon>Verrucomicrobiales</taxon>
        <taxon>Verrucomicrobiaceae</taxon>
        <taxon>Haloferula</taxon>
    </lineage>
</organism>
<feature type="transmembrane region" description="Helical" evidence="1">
    <location>
        <begin position="309"/>
        <end position="336"/>
    </location>
</feature>
<feature type="transmembrane region" description="Helical" evidence="1">
    <location>
        <begin position="176"/>
        <end position="193"/>
    </location>
</feature>
<dbReference type="InterPro" id="IPR030191">
    <property type="entry name" value="CodB"/>
</dbReference>
<feature type="transmembrane region" description="Helical" evidence="1">
    <location>
        <begin position="417"/>
        <end position="437"/>
    </location>
</feature>
<feature type="transmembrane region" description="Helical" evidence="1">
    <location>
        <begin position="274"/>
        <end position="297"/>
    </location>
</feature>
<evidence type="ECO:0000313" key="3">
    <source>
        <dbReference type="Proteomes" id="UP001596472"/>
    </source>
</evidence>
<dbReference type="RefSeq" id="WP_379707945.1">
    <property type="nucleotide sequence ID" value="NZ_JBHTBS010000001.1"/>
</dbReference>
<feature type="transmembrane region" description="Helical" evidence="1">
    <location>
        <begin position="348"/>
        <end position="369"/>
    </location>
</feature>
<dbReference type="Gene3D" id="1.10.4160.10">
    <property type="entry name" value="Hydantoin permease"/>
    <property type="match status" value="2"/>
</dbReference>
<reference evidence="3" key="1">
    <citation type="journal article" date="2019" name="Int. J. Syst. Evol. Microbiol.">
        <title>The Global Catalogue of Microorganisms (GCM) 10K type strain sequencing project: providing services to taxonomists for standard genome sequencing and annotation.</title>
        <authorList>
            <consortium name="The Broad Institute Genomics Platform"/>
            <consortium name="The Broad Institute Genome Sequencing Center for Infectious Disease"/>
            <person name="Wu L."/>
            <person name="Ma J."/>
        </authorList>
    </citation>
    <scope>NUCLEOTIDE SEQUENCE [LARGE SCALE GENOMIC DNA]</scope>
    <source>
        <strain evidence="3">CGMCC 4.1467</strain>
    </source>
</reference>
<protein>
    <submittedName>
        <fullName evidence="2">Purine-cytosine permease family protein</fullName>
    </submittedName>
</protein>
<proteinExistence type="predicted"/>
<comment type="caution">
    <text evidence="2">The sequence shown here is derived from an EMBL/GenBank/DDBJ whole genome shotgun (WGS) entry which is preliminary data.</text>
</comment>
<feature type="transmembrane region" description="Helical" evidence="1">
    <location>
        <begin position="480"/>
        <end position="499"/>
    </location>
</feature>
<name>A0ABW2L260_9BACT</name>
<keyword evidence="1" id="KW-1133">Transmembrane helix</keyword>
<evidence type="ECO:0000313" key="2">
    <source>
        <dbReference type="EMBL" id="MFC7335636.1"/>
    </source>
</evidence>
<dbReference type="PANTHER" id="PTHR30569:SF0">
    <property type="entry name" value="CYTOSINE PERMEASE"/>
    <property type="match status" value="1"/>
</dbReference>
<dbReference type="EMBL" id="JBHTBS010000001">
    <property type="protein sequence ID" value="MFC7335636.1"/>
    <property type="molecule type" value="Genomic_DNA"/>
</dbReference>
<sequence length="508" mass="54106">MSDQEDHSSNEYERTPVPAKALKGPGKFWGMYAGEHAAGTEFMIGPLFLLAGVALKDIFLGLLVGNLLAVLSWRYICAPIAVRCRMTLYYQLEKIAGGKLVKFYNLANGILFCFLAGAMITVSATAVGIPFNMEMPTIDAVYPNSAAFVVIVLLVGAVIAIVAAKGYDTVARFANVASPWMVLVFLACGFVALKQIGAADWEGLKAVWTNSIDFSQTLSAKPFEKSSITDLLELLKQQPELVPAALEAFKVPDLEALANVTSENFAGGSATSTMGFWSVALFAWFCNSAMHIGMADLSVFRYAKKASSGWAATGGMFVGHYMAWIAAAFMLAAQIQATGSSNPVPGPMAANVAGLAGIVCVIVAGWTTANPTIYRAGLAFQAMIPGSSRTAMTLLAGAVATIAGVFPAFAWKLLGFVGFYGTVLAPMGAVIFADWYFAKKAGFRQFAAEGLGKSINLAVALAWLIPVAIATYLIKIVGIQSWFCILPCWIATAILHVIFSKFMHKQAH</sequence>